<sequence>MGAIRNITPNVYNICPDDESDKEVFIEAAGSSYNGVERHVLMYWDNGTLNQARVVQVIKIVGIPGDYTFKPPVARLHRPMQDPDTSFFLGEFNREERDIILELARKVKFDERSTRNGCRIWLRDLLEAMIHEGFISDEAFEVIDQEVPLVKRRPEVDQ</sequence>
<dbReference type="EMBL" id="KZ293478">
    <property type="protein sequence ID" value="PBK61149.1"/>
    <property type="molecule type" value="Genomic_DNA"/>
</dbReference>
<gene>
    <name evidence="1" type="ORF">ARMSODRAFT_965160</name>
</gene>
<name>A0A2H3AQS9_9AGAR</name>
<proteinExistence type="predicted"/>
<evidence type="ECO:0000313" key="1">
    <source>
        <dbReference type="EMBL" id="PBK61149.1"/>
    </source>
</evidence>
<evidence type="ECO:0000313" key="2">
    <source>
        <dbReference type="Proteomes" id="UP000218334"/>
    </source>
</evidence>
<accession>A0A2H3AQS9</accession>
<reference evidence="2" key="1">
    <citation type="journal article" date="2017" name="Nat. Ecol. Evol.">
        <title>Genome expansion and lineage-specific genetic innovations in the forest pathogenic fungi Armillaria.</title>
        <authorList>
            <person name="Sipos G."/>
            <person name="Prasanna A.N."/>
            <person name="Walter M.C."/>
            <person name="O'Connor E."/>
            <person name="Balint B."/>
            <person name="Krizsan K."/>
            <person name="Kiss B."/>
            <person name="Hess J."/>
            <person name="Varga T."/>
            <person name="Slot J."/>
            <person name="Riley R."/>
            <person name="Boka B."/>
            <person name="Rigling D."/>
            <person name="Barry K."/>
            <person name="Lee J."/>
            <person name="Mihaltcheva S."/>
            <person name="LaButti K."/>
            <person name="Lipzen A."/>
            <person name="Waldron R."/>
            <person name="Moloney N.M."/>
            <person name="Sperisen C."/>
            <person name="Kredics L."/>
            <person name="Vagvoelgyi C."/>
            <person name="Patrignani A."/>
            <person name="Fitzpatrick D."/>
            <person name="Nagy I."/>
            <person name="Doyle S."/>
            <person name="Anderson J.B."/>
            <person name="Grigoriev I.V."/>
            <person name="Gueldener U."/>
            <person name="Muensterkoetter M."/>
            <person name="Nagy L.G."/>
        </authorList>
    </citation>
    <scope>NUCLEOTIDE SEQUENCE [LARGE SCALE GENOMIC DNA]</scope>
    <source>
        <strain evidence="2">28-4</strain>
    </source>
</reference>
<dbReference type="STRING" id="1076256.A0A2H3AQS9"/>
<dbReference type="Proteomes" id="UP000218334">
    <property type="component" value="Unassembled WGS sequence"/>
</dbReference>
<protein>
    <submittedName>
        <fullName evidence="1">Uncharacterized protein</fullName>
    </submittedName>
</protein>
<dbReference type="AlphaFoldDB" id="A0A2H3AQS9"/>
<keyword evidence="2" id="KW-1185">Reference proteome</keyword>
<organism evidence="1 2">
    <name type="scientific">Armillaria solidipes</name>
    <dbReference type="NCBI Taxonomy" id="1076256"/>
    <lineage>
        <taxon>Eukaryota</taxon>
        <taxon>Fungi</taxon>
        <taxon>Dikarya</taxon>
        <taxon>Basidiomycota</taxon>
        <taxon>Agaricomycotina</taxon>
        <taxon>Agaricomycetes</taxon>
        <taxon>Agaricomycetidae</taxon>
        <taxon>Agaricales</taxon>
        <taxon>Marasmiineae</taxon>
        <taxon>Physalacriaceae</taxon>
        <taxon>Armillaria</taxon>
    </lineage>
</organism>